<protein>
    <recommendedName>
        <fullName evidence="3">tRNA threonylcarbamoyladenosine biosynthesis protein TsaE</fullName>
    </recommendedName>
    <alternativeName>
        <fullName evidence="10">t(6)A37 threonylcarbamoyladenosine biosynthesis protein TsaE</fullName>
    </alternativeName>
</protein>
<dbReference type="PANTHER" id="PTHR33540">
    <property type="entry name" value="TRNA THREONYLCARBAMOYLADENOSINE BIOSYNTHESIS PROTEIN TSAE"/>
    <property type="match status" value="1"/>
</dbReference>
<dbReference type="GO" id="GO:0002949">
    <property type="term" value="P:tRNA threonylcarbamoyladenosine modification"/>
    <property type="evidence" value="ECO:0007669"/>
    <property type="project" value="InterPro"/>
</dbReference>
<evidence type="ECO:0000256" key="6">
    <source>
        <dbReference type="ARBA" id="ARBA00022723"/>
    </source>
</evidence>
<keyword evidence="6" id="KW-0479">Metal-binding</keyword>
<keyword evidence="5" id="KW-0819">tRNA processing</keyword>
<dbReference type="EMBL" id="CP034928">
    <property type="protein sequence ID" value="QAA75980.1"/>
    <property type="molecule type" value="Genomic_DNA"/>
</dbReference>
<dbReference type="GO" id="GO:0005524">
    <property type="term" value="F:ATP binding"/>
    <property type="evidence" value="ECO:0007669"/>
    <property type="project" value="UniProtKB-KW"/>
</dbReference>
<dbReference type="AlphaFoldDB" id="A0A410FSS5"/>
<dbReference type="PANTHER" id="PTHR33540:SF2">
    <property type="entry name" value="TRNA THREONYLCARBAMOYLADENOSINE BIOSYNTHESIS PROTEIN TSAE"/>
    <property type="match status" value="1"/>
</dbReference>
<dbReference type="InterPro" id="IPR027417">
    <property type="entry name" value="P-loop_NTPase"/>
</dbReference>
<keyword evidence="7" id="KW-0547">Nucleotide-binding</keyword>
<organism evidence="11 12">
    <name type="scientific">Bipolaricaulis sibiricus</name>
    <dbReference type="NCBI Taxonomy" id="2501609"/>
    <lineage>
        <taxon>Bacteria</taxon>
        <taxon>Candidatus Bipolaricaulota</taxon>
        <taxon>Candidatus Bipolaricaulia</taxon>
        <taxon>Candidatus Bipolaricaulales</taxon>
        <taxon>Candidatus Bipolaricaulaceae</taxon>
        <taxon>Candidatus Bipolaricaulis</taxon>
    </lineage>
</organism>
<evidence type="ECO:0000256" key="3">
    <source>
        <dbReference type="ARBA" id="ARBA00019010"/>
    </source>
</evidence>
<dbReference type="Gene3D" id="3.40.50.300">
    <property type="entry name" value="P-loop containing nucleotide triphosphate hydrolases"/>
    <property type="match status" value="1"/>
</dbReference>
<comment type="similarity">
    <text evidence="2">Belongs to the TsaE family.</text>
</comment>
<gene>
    <name evidence="11" type="ORF">BIP78_0212</name>
</gene>
<dbReference type="KEGG" id="bih:BIP78_0212"/>
<evidence type="ECO:0000256" key="9">
    <source>
        <dbReference type="ARBA" id="ARBA00022842"/>
    </source>
</evidence>
<comment type="subcellular location">
    <subcellularLocation>
        <location evidence="1">Cytoplasm</location>
    </subcellularLocation>
</comment>
<dbReference type="Pfam" id="PF02367">
    <property type="entry name" value="TsaE"/>
    <property type="match status" value="1"/>
</dbReference>
<proteinExistence type="inferred from homology"/>
<dbReference type="GO" id="GO:0005737">
    <property type="term" value="C:cytoplasm"/>
    <property type="evidence" value="ECO:0007669"/>
    <property type="project" value="UniProtKB-SubCell"/>
</dbReference>
<evidence type="ECO:0000256" key="1">
    <source>
        <dbReference type="ARBA" id="ARBA00004496"/>
    </source>
</evidence>
<sequence length="139" mass="15266">MERILITHSPEETEEAGTGLAELVRDGDVVALVGELGAGKTTFVKGLARGLFVKDLVLSPSFLLARSYDGRIPFHHLDAYRISDPDELSEVGLRDLLPPETGVTAVEWADRIAGLIPQGAVWVKIEHAGDDRRRITLRR</sequence>
<keyword evidence="9" id="KW-0460">Magnesium</keyword>
<dbReference type="GO" id="GO:0046872">
    <property type="term" value="F:metal ion binding"/>
    <property type="evidence" value="ECO:0007669"/>
    <property type="project" value="UniProtKB-KW"/>
</dbReference>
<evidence type="ECO:0000256" key="5">
    <source>
        <dbReference type="ARBA" id="ARBA00022694"/>
    </source>
</evidence>
<evidence type="ECO:0000256" key="8">
    <source>
        <dbReference type="ARBA" id="ARBA00022840"/>
    </source>
</evidence>
<dbReference type="Proteomes" id="UP000287233">
    <property type="component" value="Chromosome"/>
</dbReference>
<dbReference type="InterPro" id="IPR003442">
    <property type="entry name" value="T6A_TsaE"/>
</dbReference>
<name>A0A410FSS5_BIPS1</name>
<evidence type="ECO:0000313" key="12">
    <source>
        <dbReference type="Proteomes" id="UP000287233"/>
    </source>
</evidence>
<evidence type="ECO:0000256" key="10">
    <source>
        <dbReference type="ARBA" id="ARBA00032441"/>
    </source>
</evidence>
<reference evidence="12" key="1">
    <citation type="submission" date="2018-12" db="EMBL/GenBank/DDBJ databases">
        <title>Complete genome sequence of an uncultured bacterium of the candidate phylum Bipolaricaulota.</title>
        <authorList>
            <person name="Kadnikov V.V."/>
            <person name="Mardanov A.V."/>
            <person name="Beletsky A.V."/>
            <person name="Frank Y.A."/>
            <person name="Karnachuk O.V."/>
            <person name="Ravin N.V."/>
        </authorList>
    </citation>
    <scope>NUCLEOTIDE SEQUENCE [LARGE SCALE GENOMIC DNA]</scope>
</reference>
<dbReference type="NCBIfam" id="TIGR00150">
    <property type="entry name" value="T6A_YjeE"/>
    <property type="match status" value="1"/>
</dbReference>
<accession>A0A410FSS5</accession>
<evidence type="ECO:0000256" key="2">
    <source>
        <dbReference type="ARBA" id="ARBA00007599"/>
    </source>
</evidence>
<keyword evidence="4" id="KW-0963">Cytoplasm</keyword>
<evidence type="ECO:0000313" key="11">
    <source>
        <dbReference type="EMBL" id="QAA75980.1"/>
    </source>
</evidence>
<dbReference type="SUPFAM" id="SSF52540">
    <property type="entry name" value="P-loop containing nucleoside triphosphate hydrolases"/>
    <property type="match status" value="1"/>
</dbReference>
<evidence type="ECO:0000256" key="7">
    <source>
        <dbReference type="ARBA" id="ARBA00022741"/>
    </source>
</evidence>
<evidence type="ECO:0000256" key="4">
    <source>
        <dbReference type="ARBA" id="ARBA00022490"/>
    </source>
</evidence>
<keyword evidence="8" id="KW-0067">ATP-binding</keyword>